<dbReference type="GO" id="GO:0003677">
    <property type="term" value="F:DNA binding"/>
    <property type="evidence" value="ECO:0007669"/>
    <property type="project" value="InterPro"/>
</dbReference>
<dbReference type="InterPro" id="IPR051642">
    <property type="entry name" value="SWI6-like"/>
</dbReference>
<evidence type="ECO:0000259" key="2">
    <source>
        <dbReference type="PROSITE" id="PS51299"/>
    </source>
</evidence>
<protein>
    <recommendedName>
        <fullName evidence="2">HTH APSES-type domain-containing protein</fullName>
    </recommendedName>
</protein>
<feature type="region of interest" description="Disordered" evidence="1">
    <location>
        <begin position="282"/>
        <end position="356"/>
    </location>
</feature>
<dbReference type="EMBL" id="MU001640">
    <property type="protein sequence ID" value="KAF2480221.1"/>
    <property type="molecule type" value="Genomic_DNA"/>
</dbReference>
<dbReference type="RefSeq" id="XP_033586791.1">
    <property type="nucleotide sequence ID" value="XM_033737633.1"/>
</dbReference>
<sequence length="577" mass="62855">MLKIPSLLNPDLSKAPKAGKRTTNGDGALLTSAPASASTTVSSHNNPFFNPFSAHPPTHTSTHTTFAMDTAMDTADDYLPYELNENLTGMNAQQRQELARQHKHFQVLPPTGKAGDRIADTTSHVPYTSDKRELYAKTGKNALDFYKYSFRVPGDPENKQYEVMWDYEIGYVRVTPFFKALHKGKTVPGRSISANPGLEKLAVSVTGGSLKAQGYWMPYECAKEICLTFCYKIRWVLTPVFGPDFVRNCLKEDHPGFEKFKINRATVRNALEALERRKKAAEVASTQDTSGSDDNGLNNASVKQAASSKGIGKTLPPRNARPKFKTTSVFTTDTSDSSRATSALASPAISPKTTYSSPSFTAINNPAQHKTAVASSLENSLLAAPWRPAAPKDELELYLASKQDQKKGKEAEVKAESKPARSRRTNKKKRRHSAAPAAPATRSPSPSSTTSDANAPSEADSADLIIRPANKGYAAKRARLAAPNLTGGMRVTGAGRAPASYRNSPSEALARKKRVLADAGGDRTGTAQYALEEVEVARLLIGMNRMEETRTAGVLSLRRMVRERAAAREDEEMEEME</sequence>
<dbReference type="GO" id="GO:0030907">
    <property type="term" value="C:MBF transcription complex"/>
    <property type="evidence" value="ECO:0007669"/>
    <property type="project" value="TreeGrafter"/>
</dbReference>
<dbReference type="Proteomes" id="UP000799767">
    <property type="component" value="Unassembled WGS sequence"/>
</dbReference>
<feature type="compositionally biased region" description="Polar residues" evidence="1">
    <location>
        <begin position="284"/>
        <end position="307"/>
    </location>
</feature>
<dbReference type="GO" id="GO:0000981">
    <property type="term" value="F:DNA-binding transcription factor activity, RNA polymerase II-specific"/>
    <property type="evidence" value="ECO:0007669"/>
    <property type="project" value="UniProtKB-ARBA"/>
</dbReference>
<dbReference type="AlphaFoldDB" id="A0A6A6PKJ3"/>
<feature type="compositionally biased region" description="Low complexity" evidence="1">
    <location>
        <begin position="325"/>
        <end position="346"/>
    </location>
</feature>
<accession>A0A6A6PKJ3</accession>
<dbReference type="InterPro" id="IPR036887">
    <property type="entry name" value="HTH_APSES_sf"/>
</dbReference>
<evidence type="ECO:0000313" key="3">
    <source>
        <dbReference type="EMBL" id="KAF2480221.1"/>
    </source>
</evidence>
<feature type="region of interest" description="Disordered" evidence="1">
    <location>
        <begin position="401"/>
        <end position="464"/>
    </location>
</feature>
<keyword evidence="4" id="KW-1185">Reference proteome</keyword>
<feature type="compositionally biased region" description="Basic and acidic residues" evidence="1">
    <location>
        <begin position="403"/>
        <end position="419"/>
    </location>
</feature>
<feature type="compositionally biased region" description="Low complexity" evidence="1">
    <location>
        <begin position="434"/>
        <end position="457"/>
    </location>
</feature>
<dbReference type="PROSITE" id="PS51299">
    <property type="entry name" value="HTH_APSES"/>
    <property type="match status" value="1"/>
</dbReference>
<organism evidence="3 4">
    <name type="scientific">Neohortaea acidophila</name>
    <dbReference type="NCBI Taxonomy" id="245834"/>
    <lineage>
        <taxon>Eukaryota</taxon>
        <taxon>Fungi</taxon>
        <taxon>Dikarya</taxon>
        <taxon>Ascomycota</taxon>
        <taxon>Pezizomycotina</taxon>
        <taxon>Dothideomycetes</taxon>
        <taxon>Dothideomycetidae</taxon>
        <taxon>Mycosphaerellales</taxon>
        <taxon>Teratosphaeriaceae</taxon>
        <taxon>Neohortaea</taxon>
    </lineage>
</organism>
<evidence type="ECO:0000256" key="1">
    <source>
        <dbReference type="SAM" id="MobiDB-lite"/>
    </source>
</evidence>
<feature type="compositionally biased region" description="Basic residues" evidence="1">
    <location>
        <begin position="420"/>
        <end position="433"/>
    </location>
</feature>
<feature type="region of interest" description="Disordered" evidence="1">
    <location>
        <begin position="1"/>
        <end position="42"/>
    </location>
</feature>
<dbReference type="GeneID" id="54478635"/>
<feature type="domain" description="HTH APSES-type" evidence="2">
    <location>
        <begin position="134"/>
        <end position="252"/>
    </location>
</feature>
<dbReference type="GO" id="GO:0033309">
    <property type="term" value="C:SBF transcription complex"/>
    <property type="evidence" value="ECO:0007669"/>
    <property type="project" value="TreeGrafter"/>
</dbReference>
<gene>
    <name evidence="3" type="ORF">BDY17DRAFT_327195</name>
</gene>
<dbReference type="OrthoDB" id="5562739at2759"/>
<evidence type="ECO:0000313" key="4">
    <source>
        <dbReference type="Proteomes" id="UP000799767"/>
    </source>
</evidence>
<dbReference type="PANTHER" id="PTHR43828:SF5">
    <property type="entry name" value="TRANSCRIPTIONAL REPRESSOR XBP1"/>
    <property type="match status" value="1"/>
</dbReference>
<proteinExistence type="predicted"/>
<name>A0A6A6PKJ3_9PEZI</name>
<feature type="compositionally biased region" description="Low complexity" evidence="1">
    <location>
        <begin position="31"/>
        <end position="42"/>
    </location>
</feature>
<reference evidence="3" key="1">
    <citation type="journal article" date="2020" name="Stud. Mycol.">
        <title>101 Dothideomycetes genomes: a test case for predicting lifestyles and emergence of pathogens.</title>
        <authorList>
            <person name="Haridas S."/>
            <person name="Albert R."/>
            <person name="Binder M."/>
            <person name="Bloem J."/>
            <person name="Labutti K."/>
            <person name="Salamov A."/>
            <person name="Andreopoulos B."/>
            <person name="Baker S."/>
            <person name="Barry K."/>
            <person name="Bills G."/>
            <person name="Bluhm B."/>
            <person name="Cannon C."/>
            <person name="Castanera R."/>
            <person name="Culley D."/>
            <person name="Daum C."/>
            <person name="Ezra D."/>
            <person name="Gonzalez J."/>
            <person name="Henrissat B."/>
            <person name="Kuo A."/>
            <person name="Liang C."/>
            <person name="Lipzen A."/>
            <person name="Lutzoni F."/>
            <person name="Magnuson J."/>
            <person name="Mondo S."/>
            <person name="Nolan M."/>
            <person name="Ohm R."/>
            <person name="Pangilinan J."/>
            <person name="Park H.-J."/>
            <person name="Ramirez L."/>
            <person name="Alfaro M."/>
            <person name="Sun H."/>
            <person name="Tritt A."/>
            <person name="Yoshinaga Y."/>
            <person name="Zwiers L.-H."/>
            <person name="Turgeon B."/>
            <person name="Goodwin S."/>
            <person name="Spatafora J."/>
            <person name="Crous P."/>
            <person name="Grigoriev I."/>
        </authorList>
    </citation>
    <scope>NUCLEOTIDE SEQUENCE</scope>
    <source>
        <strain evidence="3">CBS 113389</strain>
    </source>
</reference>
<dbReference type="Gene3D" id="3.10.260.10">
    <property type="entry name" value="Transcription regulator HTH, APSES-type DNA-binding domain"/>
    <property type="match status" value="1"/>
</dbReference>
<dbReference type="PANTHER" id="PTHR43828">
    <property type="entry name" value="ASPARAGINASE"/>
    <property type="match status" value="1"/>
</dbReference>
<dbReference type="InterPro" id="IPR003163">
    <property type="entry name" value="Tscrpt_reg_HTH_APSES-type"/>
</dbReference>
<dbReference type="SUPFAM" id="SSF54616">
    <property type="entry name" value="DNA-binding domain of Mlu1-box binding protein MBP1"/>
    <property type="match status" value="1"/>
</dbReference>